<protein>
    <submittedName>
        <fullName evidence="7">Mpv17/PMP22</fullName>
    </submittedName>
</protein>
<name>A0A433QPB5_9FUNG</name>
<comment type="similarity">
    <text evidence="2 6">Belongs to the peroxisomal membrane protein PXMP2/4 family.</text>
</comment>
<dbReference type="Proteomes" id="UP000274822">
    <property type="component" value="Unassembled WGS sequence"/>
</dbReference>
<evidence type="ECO:0000256" key="5">
    <source>
        <dbReference type="ARBA" id="ARBA00023136"/>
    </source>
</evidence>
<gene>
    <name evidence="7" type="ORF">BC938DRAFT_477398</name>
</gene>
<comment type="subcellular location">
    <subcellularLocation>
        <location evidence="1">Membrane</location>
        <topology evidence="1">Multi-pass membrane protein</topology>
    </subcellularLocation>
</comment>
<keyword evidence="3" id="KW-0812">Transmembrane</keyword>
<keyword evidence="4" id="KW-1133">Transmembrane helix</keyword>
<evidence type="ECO:0000256" key="2">
    <source>
        <dbReference type="ARBA" id="ARBA00006824"/>
    </source>
</evidence>
<reference evidence="7 8" key="1">
    <citation type="journal article" date="2018" name="New Phytol.">
        <title>Phylogenomics of Endogonaceae and evolution of mycorrhizas within Mucoromycota.</title>
        <authorList>
            <person name="Chang Y."/>
            <person name="Desiro A."/>
            <person name="Na H."/>
            <person name="Sandor L."/>
            <person name="Lipzen A."/>
            <person name="Clum A."/>
            <person name="Barry K."/>
            <person name="Grigoriev I.V."/>
            <person name="Martin F.M."/>
            <person name="Stajich J.E."/>
            <person name="Smith M.E."/>
            <person name="Bonito G."/>
            <person name="Spatafora J.W."/>
        </authorList>
    </citation>
    <scope>NUCLEOTIDE SEQUENCE [LARGE SCALE GENOMIC DNA]</scope>
    <source>
        <strain evidence="7 8">AD002</strain>
    </source>
</reference>
<keyword evidence="5" id="KW-0472">Membrane</keyword>
<sequence>MALMEGNGIEGVQEKIRDAYLPAFIANYKVWPIVQFVNFRFLPLQYRLPFVSTVGILWNGYLSWLNNIAKVD</sequence>
<evidence type="ECO:0000313" key="7">
    <source>
        <dbReference type="EMBL" id="RUS31631.1"/>
    </source>
</evidence>
<evidence type="ECO:0000256" key="1">
    <source>
        <dbReference type="ARBA" id="ARBA00004141"/>
    </source>
</evidence>
<keyword evidence="8" id="KW-1185">Reference proteome</keyword>
<evidence type="ECO:0000256" key="6">
    <source>
        <dbReference type="RuleBase" id="RU363053"/>
    </source>
</evidence>
<dbReference type="Pfam" id="PF04117">
    <property type="entry name" value="Mpv17_PMP22"/>
    <property type="match status" value="1"/>
</dbReference>
<dbReference type="PANTHER" id="PTHR11266">
    <property type="entry name" value="PEROXISOMAL MEMBRANE PROTEIN 2, PXMP2 MPV17"/>
    <property type="match status" value="1"/>
</dbReference>
<dbReference type="AlphaFoldDB" id="A0A433QPB5"/>
<dbReference type="PANTHER" id="PTHR11266:SF50">
    <property type="entry name" value="VACUOLAR MEMBRANE PROTEIN YOR292C"/>
    <property type="match status" value="1"/>
</dbReference>
<proteinExistence type="inferred from homology"/>
<dbReference type="GO" id="GO:0016020">
    <property type="term" value="C:membrane"/>
    <property type="evidence" value="ECO:0007669"/>
    <property type="project" value="UniProtKB-SubCell"/>
</dbReference>
<organism evidence="7 8">
    <name type="scientific">Jimgerdemannia flammicorona</name>
    <dbReference type="NCBI Taxonomy" id="994334"/>
    <lineage>
        <taxon>Eukaryota</taxon>
        <taxon>Fungi</taxon>
        <taxon>Fungi incertae sedis</taxon>
        <taxon>Mucoromycota</taxon>
        <taxon>Mucoromycotina</taxon>
        <taxon>Endogonomycetes</taxon>
        <taxon>Endogonales</taxon>
        <taxon>Endogonaceae</taxon>
        <taxon>Jimgerdemannia</taxon>
    </lineage>
</organism>
<comment type="caution">
    <text evidence="7">The sequence shown here is derived from an EMBL/GenBank/DDBJ whole genome shotgun (WGS) entry which is preliminary data.</text>
</comment>
<evidence type="ECO:0000256" key="3">
    <source>
        <dbReference type="ARBA" id="ARBA00022692"/>
    </source>
</evidence>
<evidence type="ECO:0000313" key="8">
    <source>
        <dbReference type="Proteomes" id="UP000274822"/>
    </source>
</evidence>
<dbReference type="InterPro" id="IPR007248">
    <property type="entry name" value="Mpv17_PMP22"/>
</dbReference>
<evidence type="ECO:0000256" key="4">
    <source>
        <dbReference type="ARBA" id="ARBA00022989"/>
    </source>
</evidence>
<dbReference type="GO" id="GO:0005739">
    <property type="term" value="C:mitochondrion"/>
    <property type="evidence" value="ECO:0007669"/>
    <property type="project" value="TreeGrafter"/>
</dbReference>
<accession>A0A433QPB5</accession>
<dbReference type="EMBL" id="RBNJ01002748">
    <property type="protein sequence ID" value="RUS31631.1"/>
    <property type="molecule type" value="Genomic_DNA"/>
</dbReference>